<reference evidence="11 13" key="2">
    <citation type="submission" date="2018-11" db="EMBL/GenBank/DDBJ databases">
        <authorList>
            <consortium name="Pathogen Informatics"/>
        </authorList>
    </citation>
    <scope>NUCLEOTIDE SEQUENCE [LARGE SCALE GENOMIC DNA]</scope>
</reference>
<evidence type="ECO:0000256" key="2">
    <source>
        <dbReference type="ARBA" id="ARBA00005884"/>
    </source>
</evidence>
<dbReference type="FunFam" id="3.30.40.10:FF:000019">
    <property type="entry name" value="RBR-type E3 ubiquitin transferase"/>
    <property type="match status" value="1"/>
</dbReference>
<dbReference type="STRING" id="318479.A0A0N4U3S1"/>
<dbReference type="InterPro" id="IPR002867">
    <property type="entry name" value="IBR_dom"/>
</dbReference>
<dbReference type="InterPro" id="IPR031127">
    <property type="entry name" value="E3_UB_ligase_RBR"/>
</dbReference>
<proteinExistence type="inferred from homology"/>
<feature type="domain" description="RING-type" evidence="10">
    <location>
        <begin position="56"/>
        <end position="267"/>
    </location>
</feature>
<dbReference type="InterPro" id="IPR047556">
    <property type="entry name" value="Rcat_RBR_TRIAD1"/>
</dbReference>
<keyword evidence="4" id="KW-0808">Transferase</keyword>
<dbReference type="OrthoDB" id="10009520at2759"/>
<keyword evidence="9" id="KW-0862">Zinc</keyword>
<dbReference type="SMART" id="SM00647">
    <property type="entry name" value="IBR"/>
    <property type="match status" value="2"/>
</dbReference>
<dbReference type="GO" id="GO:0016567">
    <property type="term" value="P:protein ubiquitination"/>
    <property type="evidence" value="ECO:0007669"/>
    <property type="project" value="InterPro"/>
</dbReference>
<organism evidence="12 14">
    <name type="scientific">Dracunculus medinensis</name>
    <name type="common">Guinea worm</name>
    <dbReference type="NCBI Taxonomy" id="318479"/>
    <lineage>
        <taxon>Eukaryota</taxon>
        <taxon>Metazoa</taxon>
        <taxon>Ecdysozoa</taxon>
        <taxon>Nematoda</taxon>
        <taxon>Chromadorea</taxon>
        <taxon>Rhabditida</taxon>
        <taxon>Spirurina</taxon>
        <taxon>Dracunculoidea</taxon>
        <taxon>Dracunculidae</taxon>
        <taxon>Dracunculus</taxon>
    </lineage>
</organism>
<comment type="catalytic activity">
    <reaction evidence="1">
        <text>[E2 ubiquitin-conjugating enzyme]-S-ubiquitinyl-L-cysteine + [acceptor protein]-L-lysine = [E2 ubiquitin-conjugating enzyme]-L-cysteine + [acceptor protein]-N(6)-ubiquitinyl-L-lysine.</text>
        <dbReference type="EC" id="2.3.2.31"/>
    </reaction>
</comment>
<evidence type="ECO:0000256" key="9">
    <source>
        <dbReference type="ARBA" id="ARBA00022833"/>
    </source>
</evidence>
<dbReference type="Proteomes" id="UP000038040">
    <property type="component" value="Unplaced"/>
</dbReference>
<dbReference type="Gene3D" id="3.30.40.10">
    <property type="entry name" value="Zinc/RING finger domain, C3HC4 (zinc finger)"/>
    <property type="match status" value="1"/>
</dbReference>
<dbReference type="EC" id="2.3.2.31" evidence="3"/>
<evidence type="ECO:0000256" key="4">
    <source>
        <dbReference type="ARBA" id="ARBA00022679"/>
    </source>
</evidence>
<dbReference type="PANTHER" id="PTHR11685">
    <property type="entry name" value="RBR FAMILY RING FINGER AND IBR DOMAIN-CONTAINING"/>
    <property type="match status" value="1"/>
</dbReference>
<accession>A0A0N4U3S1</accession>
<sequence length="422" mass="49583">MISRLTNSLPLSPAEAKILLYVNKWDIDIITIKFSENSQKLFIDCYLRAESCSSKRTMLCAVCCRRFREVNELIGLNCGHNFCKVCWQCHFNTQLSLGISTRISCMANCCKVYCPEAFVLDIMRDDVEFRAKYEQLLFKDYVDSNPFLRFCPGIGCTRVIFSKEIKPKAVTCVSCHITFCFICGKDYHAPTSCETIRKWLIKCADDSETANYINAHTKDCPNCHTCIEKNGGCNHMQCTKCKHHFCWMCFGDWKTHGSEYYECSRYKEDPSVAQEAKHLKARKALEKYLHYFERYENHNQSLKLEEKLRLHIKDKITRKVQIREGSWIDWQHLHRAVTLLTKCRYTLKYTYPFAYYLENGPRKALASFNGLLFEYQQAQLEKEVEELSWKVERAENTDRADLESQMHTAESKRRTLLCDFFR</sequence>
<evidence type="ECO:0000313" key="13">
    <source>
        <dbReference type="Proteomes" id="UP000274756"/>
    </source>
</evidence>
<protein>
    <recommendedName>
        <fullName evidence="3">RBR-type E3 ubiquitin transferase</fullName>
        <ecNumber evidence="3">2.3.2.31</ecNumber>
    </recommendedName>
</protein>
<keyword evidence="7" id="KW-0863">Zinc-finger</keyword>
<evidence type="ECO:0000313" key="12">
    <source>
        <dbReference type="Proteomes" id="UP000038040"/>
    </source>
</evidence>
<evidence type="ECO:0000313" key="14">
    <source>
        <dbReference type="WBParaSite" id="DME_0000138201-mRNA-1"/>
    </source>
</evidence>
<evidence type="ECO:0000256" key="3">
    <source>
        <dbReference type="ARBA" id="ARBA00012251"/>
    </source>
</evidence>
<dbReference type="FunFam" id="1.20.120.1750:FF:000002">
    <property type="entry name" value="RBR-type E3 ubiquitin transferase"/>
    <property type="match status" value="1"/>
</dbReference>
<evidence type="ECO:0000256" key="8">
    <source>
        <dbReference type="ARBA" id="ARBA00022786"/>
    </source>
</evidence>
<dbReference type="InterPro" id="IPR047555">
    <property type="entry name" value="BRcat_RBR_TRIAD1"/>
</dbReference>
<dbReference type="InterPro" id="IPR013083">
    <property type="entry name" value="Znf_RING/FYVE/PHD"/>
</dbReference>
<dbReference type="EMBL" id="UYYG01001153">
    <property type="protein sequence ID" value="VDN55769.1"/>
    <property type="molecule type" value="Genomic_DNA"/>
</dbReference>
<dbReference type="Gene3D" id="1.20.120.1750">
    <property type="match status" value="1"/>
</dbReference>
<name>A0A0N4U3S1_DRAME</name>
<dbReference type="Pfam" id="PF26000">
    <property type="entry name" value="UBA_ARIH2_N"/>
    <property type="match status" value="1"/>
</dbReference>
<comment type="similarity">
    <text evidence="2">Belongs to the RBR family. Ariadne subfamily.</text>
</comment>
<reference evidence="14" key="1">
    <citation type="submission" date="2017-02" db="UniProtKB">
        <authorList>
            <consortium name="WormBaseParasite"/>
        </authorList>
    </citation>
    <scope>IDENTIFICATION</scope>
</reference>
<dbReference type="AlphaFoldDB" id="A0A0N4U3S1"/>
<evidence type="ECO:0000313" key="11">
    <source>
        <dbReference type="EMBL" id="VDN55769.1"/>
    </source>
</evidence>
<evidence type="ECO:0000256" key="5">
    <source>
        <dbReference type="ARBA" id="ARBA00022723"/>
    </source>
</evidence>
<dbReference type="Proteomes" id="UP000274756">
    <property type="component" value="Unassembled WGS sequence"/>
</dbReference>
<dbReference type="GO" id="GO:0008270">
    <property type="term" value="F:zinc ion binding"/>
    <property type="evidence" value="ECO:0007669"/>
    <property type="project" value="UniProtKB-KW"/>
</dbReference>
<keyword evidence="6" id="KW-0677">Repeat</keyword>
<dbReference type="WBParaSite" id="DME_0000138201-mRNA-1">
    <property type="protein sequence ID" value="DME_0000138201-mRNA-1"/>
    <property type="gene ID" value="DME_0000138201"/>
</dbReference>
<keyword evidence="8" id="KW-0833">Ubl conjugation pathway</keyword>
<evidence type="ECO:0000259" key="10">
    <source>
        <dbReference type="PROSITE" id="PS51873"/>
    </source>
</evidence>
<dbReference type="InterPro" id="IPR044066">
    <property type="entry name" value="TRIAD_supradom"/>
</dbReference>
<dbReference type="GO" id="GO:0061630">
    <property type="term" value="F:ubiquitin protein ligase activity"/>
    <property type="evidence" value="ECO:0007669"/>
    <property type="project" value="UniProtKB-EC"/>
</dbReference>
<dbReference type="CDD" id="cd20344">
    <property type="entry name" value="BRcat_RBR_TRIAD1"/>
    <property type="match status" value="1"/>
</dbReference>
<evidence type="ECO:0000256" key="6">
    <source>
        <dbReference type="ARBA" id="ARBA00022737"/>
    </source>
</evidence>
<dbReference type="CDD" id="cd20360">
    <property type="entry name" value="Rcat_RBR_TRIAD1"/>
    <property type="match status" value="1"/>
</dbReference>
<dbReference type="InterPro" id="IPR045840">
    <property type="entry name" value="Ariadne"/>
</dbReference>
<dbReference type="PROSITE" id="PS51873">
    <property type="entry name" value="TRIAD"/>
    <property type="match status" value="1"/>
</dbReference>
<evidence type="ECO:0000256" key="1">
    <source>
        <dbReference type="ARBA" id="ARBA00001798"/>
    </source>
</evidence>
<keyword evidence="13" id="KW-1185">Reference proteome</keyword>
<dbReference type="Pfam" id="PF01485">
    <property type="entry name" value="IBR"/>
    <property type="match status" value="1"/>
</dbReference>
<evidence type="ECO:0000256" key="7">
    <source>
        <dbReference type="ARBA" id="ARBA00022771"/>
    </source>
</evidence>
<dbReference type="Pfam" id="PF22191">
    <property type="entry name" value="IBR_1"/>
    <property type="match status" value="1"/>
</dbReference>
<gene>
    <name evidence="11" type="ORF">DME_LOCUS5742</name>
</gene>
<dbReference type="Pfam" id="PF19422">
    <property type="entry name" value="Ariadne"/>
    <property type="match status" value="1"/>
</dbReference>
<keyword evidence="5" id="KW-0479">Metal-binding</keyword>
<dbReference type="SUPFAM" id="SSF57850">
    <property type="entry name" value="RING/U-box"/>
    <property type="match status" value="3"/>
</dbReference>